<name>A0ACC0J3H2_9ERIC</name>
<gene>
    <name evidence="1" type="ORF">LOK49_LG01G00165</name>
</gene>
<dbReference type="EMBL" id="CM045758">
    <property type="protein sequence ID" value="KAI8032485.1"/>
    <property type="molecule type" value="Genomic_DNA"/>
</dbReference>
<comment type="caution">
    <text evidence="1">The sequence shown here is derived from an EMBL/GenBank/DDBJ whole genome shotgun (WGS) entry which is preliminary data.</text>
</comment>
<protein>
    <submittedName>
        <fullName evidence="1">Uncharacterized protein</fullName>
    </submittedName>
</protein>
<accession>A0ACC0J3H2</accession>
<evidence type="ECO:0000313" key="2">
    <source>
        <dbReference type="Proteomes" id="UP001060215"/>
    </source>
</evidence>
<proteinExistence type="predicted"/>
<organism evidence="1 2">
    <name type="scientific">Camellia lanceoleosa</name>
    <dbReference type="NCBI Taxonomy" id="1840588"/>
    <lineage>
        <taxon>Eukaryota</taxon>
        <taxon>Viridiplantae</taxon>
        <taxon>Streptophyta</taxon>
        <taxon>Embryophyta</taxon>
        <taxon>Tracheophyta</taxon>
        <taxon>Spermatophyta</taxon>
        <taxon>Magnoliopsida</taxon>
        <taxon>eudicotyledons</taxon>
        <taxon>Gunneridae</taxon>
        <taxon>Pentapetalae</taxon>
        <taxon>asterids</taxon>
        <taxon>Ericales</taxon>
        <taxon>Theaceae</taxon>
        <taxon>Camellia</taxon>
    </lineage>
</organism>
<evidence type="ECO:0000313" key="1">
    <source>
        <dbReference type="EMBL" id="KAI8032485.1"/>
    </source>
</evidence>
<dbReference type="Proteomes" id="UP001060215">
    <property type="component" value="Chromosome 1"/>
</dbReference>
<reference evidence="1 2" key="1">
    <citation type="journal article" date="2022" name="Plant J.">
        <title>Chromosome-level genome of Camellia lanceoleosa provides a valuable resource for understanding genome evolution and self-incompatibility.</title>
        <authorList>
            <person name="Gong W."/>
            <person name="Xiao S."/>
            <person name="Wang L."/>
            <person name="Liao Z."/>
            <person name="Chang Y."/>
            <person name="Mo W."/>
            <person name="Hu G."/>
            <person name="Li W."/>
            <person name="Zhao G."/>
            <person name="Zhu H."/>
            <person name="Hu X."/>
            <person name="Ji K."/>
            <person name="Xiang X."/>
            <person name="Song Q."/>
            <person name="Yuan D."/>
            <person name="Jin S."/>
            <person name="Zhang L."/>
        </authorList>
    </citation>
    <scope>NUCLEOTIDE SEQUENCE [LARGE SCALE GENOMIC DNA]</scope>
    <source>
        <strain evidence="1">SQ_2022a</strain>
    </source>
</reference>
<sequence>MATVRRNQGCLARNLRYERGRSIMSTPAHSIKRSASTKP</sequence>
<keyword evidence="2" id="KW-1185">Reference proteome</keyword>